<dbReference type="Proteomes" id="UP000188318">
    <property type="component" value="Unassembled WGS sequence"/>
</dbReference>
<dbReference type="OrthoDB" id="6612291at2759"/>
<evidence type="ECO:0000313" key="11">
    <source>
        <dbReference type="Proteomes" id="UP000188318"/>
    </source>
</evidence>
<comment type="similarity">
    <text evidence="2 7">Belongs to the major facilitator superfamily. Sugar transporter (TC 2.A.1.1) family.</text>
</comment>
<feature type="transmembrane region" description="Helical" evidence="8">
    <location>
        <begin position="341"/>
        <end position="362"/>
    </location>
</feature>
<feature type="domain" description="Major facilitator superfamily (MFS) profile" evidence="9">
    <location>
        <begin position="21"/>
        <end position="461"/>
    </location>
</feature>
<feature type="transmembrane region" description="Helical" evidence="8">
    <location>
        <begin position="310"/>
        <end position="329"/>
    </location>
</feature>
<dbReference type="VEuPathDB" id="FungiDB:ASPCADRAFT_6690"/>
<feature type="transmembrane region" description="Helical" evidence="8">
    <location>
        <begin position="187"/>
        <end position="210"/>
    </location>
</feature>
<evidence type="ECO:0000256" key="5">
    <source>
        <dbReference type="ARBA" id="ARBA00022989"/>
    </source>
</evidence>
<dbReference type="PRINTS" id="PR00171">
    <property type="entry name" value="SUGRTRNSPORT"/>
</dbReference>
<feature type="transmembrane region" description="Helical" evidence="8">
    <location>
        <begin position="14"/>
        <end position="34"/>
    </location>
</feature>
<feature type="transmembrane region" description="Helical" evidence="8">
    <location>
        <begin position="158"/>
        <end position="180"/>
    </location>
</feature>
<dbReference type="OMA" id="NSWWGGA"/>
<dbReference type="EMBL" id="KV907501">
    <property type="protein sequence ID" value="OOF95023.1"/>
    <property type="molecule type" value="Genomic_DNA"/>
</dbReference>
<proteinExistence type="inferred from homology"/>
<dbReference type="Pfam" id="PF00083">
    <property type="entry name" value="Sugar_tr"/>
    <property type="match status" value="1"/>
</dbReference>
<evidence type="ECO:0000256" key="6">
    <source>
        <dbReference type="ARBA" id="ARBA00023136"/>
    </source>
</evidence>
<keyword evidence="3 7" id="KW-0813">Transport</keyword>
<dbReference type="GO" id="GO:0005351">
    <property type="term" value="F:carbohydrate:proton symporter activity"/>
    <property type="evidence" value="ECO:0007669"/>
    <property type="project" value="TreeGrafter"/>
</dbReference>
<evidence type="ECO:0000256" key="8">
    <source>
        <dbReference type="SAM" id="Phobius"/>
    </source>
</evidence>
<keyword evidence="4 8" id="KW-0812">Transmembrane</keyword>
<dbReference type="InterPro" id="IPR005828">
    <property type="entry name" value="MFS_sugar_transport-like"/>
</dbReference>
<gene>
    <name evidence="10" type="ORF">ASPCADRAFT_6690</name>
</gene>
<evidence type="ECO:0000256" key="1">
    <source>
        <dbReference type="ARBA" id="ARBA00004141"/>
    </source>
</evidence>
<keyword evidence="6 8" id="KW-0472">Membrane</keyword>
<dbReference type="PANTHER" id="PTHR48022:SF17">
    <property type="entry name" value="HEXOSE TRANSPORTER"/>
    <property type="match status" value="1"/>
</dbReference>
<feature type="transmembrane region" description="Helical" evidence="8">
    <location>
        <begin position="374"/>
        <end position="396"/>
    </location>
</feature>
<feature type="transmembrane region" description="Helical" evidence="8">
    <location>
        <begin position="129"/>
        <end position="146"/>
    </location>
</feature>
<accession>A0A1R3RKN2</accession>
<dbReference type="InterPro" id="IPR036259">
    <property type="entry name" value="MFS_trans_sf"/>
</dbReference>
<keyword evidence="5 8" id="KW-1133">Transmembrane helix</keyword>
<evidence type="ECO:0000313" key="10">
    <source>
        <dbReference type="EMBL" id="OOF95023.1"/>
    </source>
</evidence>
<feature type="transmembrane region" description="Helical" evidence="8">
    <location>
        <begin position="439"/>
        <end position="457"/>
    </location>
</feature>
<dbReference type="InterPro" id="IPR050360">
    <property type="entry name" value="MFS_Sugar_Transporters"/>
</dbReference>
<organism evidence="10 11">
    <name type="scientific">Aspergillus carbonarius (strain ITEM 5010)</name>
    <dbReference type="NCBI Taxonomy" id="602072"/>
    <lineage>
        <taxon>Eukaryota</taxon>
        <taxon>Fungi</taxon>
        <taxon>Dikarya</taxon>
        <taxon>Ascomycota</taxon>
        <taxon>Pezizomycotina</taxon>
        <taxon>Eurotiomycetes</taxon>
        <taxon>Eurotiomycetidae</taxon>
        <taxon>Eurotiales</taxon>
        <taxon>Aspergillaceae</taxon>
        <taxon>Aspergillus</taxon>
        <taxon>Aspergillus subgen. Circumdati</taxon>
    </lineage>
</organism>
<reference evidence="11" key="1">
    <citation type="journal article" date="2017" name="Genome Biol.">
        <title>Comparative genomics reveals high biological diversity and specific adaptations in the industrially and medically important fungal genus Aspergillus.</title>
        <authorList>
            <person name="de Vries R.P."/>
            <person name="Riley R."/>
            <person name="Wiebenga A."/>
            <person name="Aguilar-Osorio G."/>
            <person name="Amillis S."/>
            <person name="Uchima C.A."/>
            <person name="Anderluh G."/>
            <person name="Asadollahi M."/>
            <person name="Askin M."/>
            <person name="Barry K."/>
            <person name="Battaglia E."/>
            <person name="Bayram O."/>
            <person name="Benocci T."/>
            <person name="Braus-Stromeyer S.A."/>
            <person name="Caldana C."/>
            <person name="Canovas D."/>
            <person name="Cerqueira G.C."/>
            <person name="Chen F."/>
            <person name="Chen W."/>
            <person name="Choi C."/>
            <person name="Clum A."/>
            <person name="Dos Santos R.A."/>
            <person name="Damasio A.R."/>
            <person name="Diallinas G."/>
            <person name="Emri T."/>
            <person name="Fekete E."/>
            <person name="Flipphi M."/>
            <person name="Freyberg S."/>
            <person name="Gallo A."/>
            <person name="Gournas C."/>
            <person name="Habgood R."/>
            <person name="Hainaut M."/>
            <person name="Harispe M.L."/>
            <person name="Henrissat B."/>
            <person name="Hilden K.S."/>
            <person name="Hope R."/>
            <person name="Hossain A."/>
            <person name="Karabika E."/>
            <person name="Karaffa L."/>
            <person name="Karanyi Z."/>
            <person name="Krasevec N."/>
            <person name="Kuo A."/>
            <person name="Kusch H."/>
            <person name="LaButti K."/>
            <person name="Lagendijk E.L."/>
            <person name="Lapidus A."/>
            <person name="Levasseur A."/>
            <person name="Lindquist E."/>
            <person name="Lipzen A."/>
            <person name="Logrieco A.F."/>
            <person name="MacCabe A."/>
            <person name="Maekelae M.R."/>
            <person name="Malavazi I."/>
            <person name="Melin P."/>
            <person name="Meyer V."/>
            <person name="Mielnichuk N."/>
            <person name="Miskei M."/>
            <person name="Molnar A.P."/>
            <person name="Mule G."/>
            <person name="Ngan C.Y."/>
            <person name="Orejas M."/>
            <person name="Orosz E."/>
            <person name="Ouedraogo J.P."/>
            <person name="Overkamp K.M."/>
            <person name="Park H.-S."/>
            <person name="Perrone G."/>
            <person name="Piumi F."/>
            <person name="Punt P.J."/>
            <person name="Ram A.F."/>
            <person name="Ramon A."/>
            <person name="Rauscher S."/>
            <person name="Record E."/>
            <person name="Riano-Pachon D.M."/>
            <person name="Robert V."/>
            <person name="Roehrig J."/>
            <person name="Ruller R."/>
            <person name="Salamov A."/>
            <person name="Salih N.S."/>
            <person name="Samson R.A."/>
            <person name="Sandor E."/>
            <person name="Sanguinetti M."/>
            <person name="Schuetze T."/>
            <person name="Sepcic K."/>
            <person name="Shelest E."/>
            <person name="Sherlock G."/>
            <person name="Sophianopoulou V."/>
            <person name="Squina F.M."/>
            <person name="Sun H."/>
            <person name="Susca A."/>
            <person name="Todd R.B."/>
            <person name="Tsang A."/>
            <person name="Unkles S.E."/>
            <person name="van de Wiele N."/>
            <person name="van Rossen-Uffink D."/>
            <person name="Oliveira J.V."/>
            <person name="Vesth T.C."/>
            <person name="Visser J."/>
            <person name="Yu J.-H."/>
            <person name="Zhou M."/>
            <person name="Andersen M.R."/>
            <person name="Archer D.B."/>
            <person name="Baker S.E."/>
            <person name="Benoit I."/>
            <person name="Brakhage A.A."/>
            <person name="Braus G.H."/>
            <person name="Fischer R."/>
            <person name="Frisvad J.C."/>
            <person name="Goldman G.H."/>
            <person name="Houbraken J."/>
            <person name="Oakley B."/>
            <person name="Pocsi I."/>
            <person name="Scazzocchio C."/>
            <person name="Seiboth B."/>
            <person name="vanKuyk P.A."/>
            <person name="Wortman J."/>
            <person name="Dyer P.S."/>
            <person name="Grigoriev I.V."/>
        </authorList>
    </citation>
    <scope>NUCLEOTIDE SEQUENCE [LARGE SCALE GENOMIC DNA]</scope>
    <source>
        <strain evidence="11">ITEM 5010</strain>
    </source>
</reference>
<feature type="transmembrane region" description="Helical" evidence="8">
    <location>
        <begin position="408"/>
        <end position="427"/>
    </location>
</feature>
<dbReference type="STRING" id="602072.A0A1R3RKN2"/>
<evidence type="ECO:0000256" key="7">
    <source>
        <dbReference type="RuleBase" id="RU003346"/>
    </source>
</evidence>
<protein>
    <recommendedName>
        <fullName evidence="9">Major facilitator superfamily (MFS) profile domain-containing protein</fullName>
    </recommendedName>
</protein>
<comment type="subcellular location">
    <subcellularLocation>
        <location evidence="1">Membrane</location>
        <topology evidence="1">Multi-pass membrane protein</topology>
    </subcellularLocation>
</comment>
<feature type="transmembrane region" description="Helical" evidence="8">
    <location>
        <begin position="100"/>
        <end position="122"/>
    </location>
</feature>
<dbReference type="InterPro" id="IPR003663">
    <property type="entry name" value="Sugar/inositol_transpt"/>
</dbReference>
<name>A0A1R3RKN2_ASPC5</name>
<dbReference type="InterPro" id="IPR020846">
    <property type="entry name" value="MFS_dom"/>
</dbReference>
<keyword evidence="11" id="KW-1185">Reference proteome</keyword>
<evidence type="ECO:0000256" key="3">
    <source>
        <dbReference type="ARBA" id="ARBA00022448"/>
    </source>
</evidence>
<dbReference type="Gene3D" id="1.20.1250.20">
    <property type="entry name" value="MFS general substrate transporter like domains"/>
    <property type="match status" value="1"/>
</dbReference>
<dbReference type="PROSITE" id="PS50850">
    <property type="entry name" value="MFS"/>
    <property type="match status" value="1"/>
</dbReference>
<evidence type="ECO:0000259" key="9">
    <source>
        <dbReference type="PROSITE" id="PS50850"/>
    </source>
</evidence>
<dbReference type="GO" id="GO:0016020">
    <property type="term" value="C:membrane"/>
    <property type="evidence" value="ECO:0007669"/>
    <property type="project" value="UniProtKB-SubCell"/>
</dbReference>
<dbReference type="NCBIfam" id="TIGR00879">
    <property type="entry name" value="SP"/>
    <property type="match status" value="1"/>
</dbReference>
<evidence type="ECO:0000256" key="4">
    <source>
        <dbReference type="ARBA" id="ARBA00022692"/>
    </source>
</evidence>
<dbReference type="AlphaFoldDB" id="A0A1R3RKN2"/>
<evidence type="ECO:0000256" key="2">
    <source>
        <dbReference type="ARBA" id="ARBA00010992"/>
    </source>
</evidence>
<dbReference type="PANTHER" id="PTHR48022">
    <property type="entry name" value="PLASTIDIC GLUCOSE TRANSPORTER 4"/>
    <property type="match status" value="1"/>
</dbReference>
<dbReference type="SUPFAM" id="SSF103473">
    <property type="entry name" value="MFS general substrate transporter"/>
    <property type="match status" value="1"/>
</dbReference>
<sequence>MFEPIKQSVLYQELSPRLVFIGCSFSLGAMGFGFDNSWWGGALGLTPFAEKYGSWNAAENEYSIPPEKQSAGTGTGSAGIIIGCLAAPWLCSNLGRKPTVLVMAGVLTVGILLEASAVTSFWQLVVGRIVVYSGIGLASNVVPMYQSECAPAKIRGAFLTAYSFWNTFGSFMATLVVYLCQRLTSEWGYLTVILCQLIVPVGIACSYPFLPETPRYLVYRGRYEEAEAAIRDLYGPNYNAVEEVQLLRLQVEEQRELHKATSIMDCFRGTNLLRSIIAMGVQILQQAQGISFINNFIVTFMKQLGFSDPLKYNVIVISCGLVANVISFYTFDKIGRRSNMFWGAFLMGAMMLGVGGTTANGYSALSPMTQNGCIAMLVLWYFFYGLSWGPGVWILGGEIGTGQLREHTLLLSSLGSFVTSVPINFVSPYVQAAIGGRTALIYGSFSVVAMVFVYFLLPETKDRSLEELDEMFQQKVPTRKFKGYVCSGLGAEIHQLENHETAGIKTREIEHVESVP</sequence>